<organism evidence="4 5">
    <name type="scientific">Planococcus chinensis</name>
    <dbReference type="NCBI Taxonomy" id="272917"/>
    <lineage>
        <taxon>Bacteria</taxon>
        <taxon>Bacillati</taxon>
        <taxon>Bacillota</taxon>
        <taxon>Bacilli</taxon>
        <taxon>Bacillales</taxon>
        <taxon>Caryophanaceae</taxon>
        <taxon>Planococcus</taxon>
    </lineage>
</organism>
<comment type="similarity">
    <text evidence="1">Belongs to the peptidase M20 family.</text>
</comment>
<keyword evidence="5" id="KW-1185">Reference proteome</keyword>
<evidence type="ECO:0000313" key="5">
    <source>
        <dbReference type="Proteomes" id="UP001597273"/>
    </source>
</evidence>
<evidence type="ECO:0000313" key="4">
    <source>
        <dbReference type="EMBL" id="MFD1861702.1"/>
    </source>
</evidence>
<sequence length="413" mass="44156">MKINIERLMGDIESYARYGSQPGGGVSRTCFSEADFEVRKIFAAELQEIGLAVEVDAAANIWGTLAGDGSKNKPIIIGSHLDTVPNGGKFDGALGVLIGKEIVRTFLEHDQRLRHPLKLVSFTAEEANDFNFATLGSRALAGKISADDLCSAENSEGAKLRDAISRAGGNIDKLSPADKNSIAAFFELHIEQGRKLEKQGLPAGIVDRIVGIYRDVVTVEGEQNHSGTTMMSERRDALAAAGEMVSAVQREAKQLQTDAVATIGKFDVFPNSANIIPGKVEFTLEVRSADKAERESLARSIRQTFDAIGAAHGVSVSAKNIYNTQECEFDSSLIGFLKGAAESVGTPYTVLPSMAGHDAMHIVSLGKAAMLFVKSIGGISHNPAELSLPEDIEKCANVLLQAVLLADQELKDE</sequence>
<accession>A0ABW4QDP9</accession>
<dbReference type="EMBL" id="JBHUFW010000002">
    <property type="protein sequence ID" value="MFD1861702.1"/>
    <property type="molecule type" value="Genomic_DNA"/>
</dbReference>
<evidence type="ECO:0000259" key="3">
    <source>
        <dbReference type="Pfam" id="PF07687"/>
    </source>
</evidence>
<feature type="domain" description="Peptidase M20 dimerisation" evidence="3">
    <location>
        <begin position="216"/>
        <end position="308"/>
    </location>
</feature>
<dbReference type="SUPFAM" id="SSF53187">
    <property type="entry name" value="Zn-dependent exopeptidases"/>
    <property type="match status" value="1"/>
</dbReference>
<dbReference type="RefSeq" id="WP_204891282.1">
    <property type="nucleotide sequence ID" value="NZ_JBHUFW010000002.1"/>
</dbReference>
<gene>
    <name evidence="4" type="ORF">ACFSDB_02120</name>
</gene>
<dbReference type="PANTHER" id="PTHR32494">
    <property type="entry name" value="ALLANTOATE DEIMINASE-RELATED"/>
    <property type="match status" value="1"/>
</dbReference>
<dbReference type="NCBIfam" id="NF006771">
    <property type="entry name" value="PRK09290.1-5"/>
    <property type="match status" value="1"/>
</dbReference>
<dbReference type="InterPro" id="IPR010158">
    <property type="entry name" value="Amidase_Cbmase"/>
</dbReference>
<dbReference type="InterPro" id="IPR002933">
    <property type="entry name" value="Peptidase_M20"/>
</dbReference>
<proteinExistence type="inferred from homology"/>
<evidence type="ECO:0000256" key="2">
    <source>
        <dbReference type="ARBA" id="ARBA00022801"/>
    </source>
</evidence>
<dbReference type="CDD" id="cd03884">
    <property type="entry name" value="M20_bAS"/>
    <property type="match status" value="1"/>
</dbReference>
<dbReference type="Proteomes" id="UP001597273">
    <property type="component" value="Unassembled WGS sequence"/>
</dbReference>
<dbReference type="InterPro" id="IPR011650">
    <property type="entry name" value="Peptidase_M20_dimer"/>
</dbReference>
<dbReference type="NCBIfam" id="TIGR01879">
    <property type="entry name" value="hydantase"/>
    <property type="match status" value="1"/>
</dbReference>
<comment type="caution">
    <text evidence="4">The sequence shown here is derived from an EMBL/GenBank/DDBJ whole genome shotgun (WGS) entry which is preliminary data.</text>
</comment>
<dbReference type="Pfam" id="PF01546">
    <property type="entry name" value="Peptidase_M20"/>
    <property type="match status" value="1"/>
</dbReference>
<dbReference type="Gene3D" id="3.30.70.360">
    <property type="match status" value="1"/>
</dbReference>
<dbReference type="GO" id="GO:0016787">
    <property type="term" value="F:hydrolase activity"/>
    <property type="evidence" value="ECO:0007669"/>
    <property type="project" value="UniProtKB-KW"/>
</dbReference>
<dbReference type="SUPFAM" id="SSF55031">
    <property type="entry name" value="Bacterial exopeptidase dimerisation domain"/>
    <property type="match status" value="1"/>
</dbReference>
<reference evidence="5" key="1">
    <citation type="journal article" date="2019" name="Int. J. Syst. Evol. Microbiol.">
        <title>The Global Catalogue of Microorganisms (GCM) 10K type strain sequencing project: providing services to taxonomists for standard genome sequencing and annotation.</title>
        <authorList>
            <consortium name="The Broad Institute Genomics Platform"/>
            <consortium name="The Broad Institute Genome Sequencing Center for Infectious Disease"/>
            <person name="Wu L."/>
            <person name="Ma J."/>
        </authorList>
    </citation>
    <scope>NUCLEOTIDE SEQUENCE [LARGE SCALE GENOMIC DNA]</scope>
    <source>
        <strain evidence="5">CGMCC 1.15475</strain>
    </source>
</reference>
<dbReference type="PIRSF" id="PIRSF001235">
    <property type="entry name" value="Amidase_carbamoylase"/>
    <property type="match status" value="1"/>
</dbReference>
<dbReference type="Pfam" id="PF07687">
    <property type="entry name" value="M20_dimer"/>
    <property type="match status" value="1"/>
</dbReference>
<protein>
    <submittedName>
        <fullName evidence="4">Zn-dependent hydrolase</fullName>
    </submittedName>
</protein>
<keyword evidence="2 4" id="KW-0378">Hydrolase</keyword>
<dbReference type="Gene3D" id="3.40.630.10">
    <property type="entry name" value="Zn peptidases"/>
    <property type="match status" value="1"/>
</dbReference>
<dbReference type="PANTHER" id="PTHR32494:SF5">
    <property type="entry name" value="ALLANTOATE AMIDOHYDROLASE"/>
    <property type="match status" value="1"/>
</dbReference>
<evidence type="ECO:0000256" key="1">
    <source>
        <dbReference type="ARBA" id="ARBA00006153"/>
    </source>
</evidence>
<name>A0ABW4QDP9_9BACL</name>
<dbReference type="InterPro" id="IPR036264">
    <property type="entry name" value="Bact_exopeptidase_dim_dom"/>
</dbReference>